<dbReference type="EMBL" id="JAVDSB010000006">
    <property type="protein sequence ID" value="MDR6552380.1"/>
    <property type="molecule type" value="Genomic_DNA"/>
</dbReference>
<evidence type="ECO:0000313" key="2">
    <source>
        <dbReference type="Proteomes" id="UP001267290"/>
    </source>
</evidence>
<gene>
    <name evidence="1" type="ORF">J2736_003586</name>
</gene>
<reference evidence="1 2" key="1">
    <citation type="submission" date="2023-07" db="EMBL/GenBank/DDBJ databases">
        <title>Sorghum-associated microbial communities from plants grown in Nebraska, USA.</title>
        <authorList>
            <person name="Schachtman D."/>
        </authorList>
    </citation>
    <scope>NUCLEOTIDE SEQUENCE [LARGE SCALE GENOMIC DNA]</scope>
    <source>
        <strain evidence="1 2">CC258</strain>
    </source>
</reference>
<dbReference type="Proteomes" id="UP001267290">
    <property type="component" value="Unassembled WGS sequence"/>
</dbReference>
<proteinExistence type="predicted"/>
<name>A0ABU1NY24_9BACL</name>
<comment type="caution">
    <text evidence="1">The sequence shown here is derived from an EMBL/GenBank/DDBJ whole genome shotgun (WGS) entry which is preliminary data.</text>
</comment>
<sequence>MRHIHKIFHETSASGFNKIYEERFNYHSNVRFGMHIKPMDQSTFL</sequence>
<protein>
    <submittedName>
        <fullName evidence="1">Uncharacterized protein</fullName>
    </submittedName>
</protein>
<organism evidence="1 2">
    <name type="scientific">Paenibacillus qinlingensis</name>
    <dbReference type="NCBI Taxonomy" id="1837343"/>
    <lineage>
        <taxon>Bacteria</taxon>
        <taxon>Bacillati</taxon>
        <taxon>Bacillota</taxon>
        <taxon>Bacilli</taxon>
        <taxon>Bacillales</taxon>
        <taxon>Paenibacillaceae</taxon>
        <taxon>Paenibacillus</taxon>
    </lineage>
</organism>
<keyword evidence="2" id="KW-1185">Reference proteome</keyword>
<evidence type="ECO:0000313" key="1">
    <source>
        <dbReference type="EMBL" id="MDR6552380.1"/>
    </source>
</evidence>
<accession>A0ABU1NY24</accession>